<comment type="similarity">
    <text evidence="1">Belongs to the GST superfamily. Phi family.</text>
</comment>
<evidence type="ECO:0000259" key="5">
    <source>
        <dbReference type="PROSITE" id="PS50404"/>
    </source>
</evidence>
<evidence type="ECO:0000256" key="4">
    <source>
        <dbReference type="ARBA" id="ARBA00047960"/>
    </source>
</evidence>
<dbReference type="EMBL" id="BTGU01015281">
    <property type="protein sequence ID" value="GMN71642.1"/>
    <property type="molecule type" value="Genomic_DNA"/>
</dbReference>
<keyword evidence="10" id="KW-1185">Reference proteome</keyword>
<dbReference type="SUPFAM" id="SSF52833">
    <property type="entry name" value="Thioredoxin-like"/>
    <property type="match status" value="1"/>
</dbReference>
<evidence type="ECO:0000256" key="2">
    <source>
        <dbReference type="ARBA" id="ARBA00012452"/>
    </source>
</evidence>
<dbReference type="InterPro" id="IPR036249">
    <property type="entry name" value="Thioredoxin-like_sf"/>
</dbReference>
<name>A0AA88EBF8_FICCA</name>
<dbReference type="PANTHER" id="PTHR43900:SF47">
    <property type="entry name" value="GLUTATHIONE S-TRANSFERASE F6-RELATED"/>
    <property type="match status" value="1"/>
</dbReference>
<evidence type="ECO:0000313" key="9">
    <source>
        <dbReference type="EMBL" id="GMN71642.1"/>
    </source>
</evidence>
<reference evidence="9" key="1">
    <citation type="submission" date="2023-07" db="EMBL/GenBank/DDBJ databases">
        <title>draft genome sequence of fig (Ficus carica).</title>
        <authorList>
            <person name="Takahashi T."/>
            <person name="Nishimura K."/>
        </authorList>
    </citation>
    <scope>NUCLEOTIDE SEQUENCE</scope>
</reference>
<evidence type="ECO:0000313" key="7">
    <source>
        <dbReference type="EMBL" id="GMN71636.1"/>
    </source>
</evidence>
<dbReference type="Gene3D" id="3.40.30.10">
    <property type="entry name" value="Glutaredoxin"/>
    <property type="match status" value="1"/>
</dbReference>
<dbReference type="PANTHER" id="PTHR43900">
    <property type="entry name" value="GLUTATHIONE S-TRANSFERASE RHO"/>
    <property type="match status" value="1"/>
</dbReference>
<evidence type="ECO:0000256" key="3">
    <source>
        <dbReference type="ARBA" id="ARBA00022679"/>
    </source>
</evidence>
<feature type="non-terminal residue" evidence="9">
    <location>
        <position position="1"/>
    </location>
</feature>
<evidence type="ECO:0000313" key="6">
    <source>
        <dbReference type="EMBL" id="GMN71632.1"/>
    </source>
</evidence>
<comment type="caution">
    <text evidence="9">The sequence shown here is derived from an EMBL/GenBank/DDBJ whole genome shotgun (WGS) entry which is preliminary data.</text>
</comment>
<dbReference type="GO" id="GO:0004364">
    <property type="term" value="F:glutathione transferase activity"/>
    <property type="evidence" value="ECO:0007669"/>
    <property type="project" value="UniProtKB-EC"/>
</dbReference>
<keyword evidence="3" id="KW-0808">Transferase</keyword>
<sequence length="66" mass="7289">MATIKVHGLTMSGATRRVLVCLYEKDLDFELVPVNMSTGAHKQEPFLSLNPFGQIPAVEIGDLQLF</sequence>
<evidence type="ECO:0000313" key="10">
    <source>
        <dbReference type="Proteomes" id="UP001187192"/>
    </source>
</evidence>
<proteinExistence type="inferred from homology"/>
<dbReference type="GO" id="GO:0005737">
    <property type="term" value="C:cytoplasm"/>
    <property type="evidence" value="ECO:0007669"/>
    <property type="project" value="TreeGrafter"/>
</dbReference>
<accession>A0AA88EBF8</accession>
<protein>
    <recommendedName>
        <fullName evidence="2">glutathione transferase</fullName>
        <ecNumber evidence="2">2.5.1.18</ecNumber>
    </recommendedName>
</protein>
<dbReference type="InterPro" id="IPR004045">
    <property type="entry name" value="Glutathione_S-Trfase_N"/>
</dbReference>
<comment type="catalytic activity">
    <reaction evidence="4">
        <text>RX + glutathione = an S-substituted glutathione + a halide anion + H(+)</text>
        <dbReference type="Rhea" id="RHEA:16437"/>
        <dbReference type="ChEBI" id="CHEBI:15378"/>
        <dbReference type="ChEBI" id="CHEBI:16042"/>
        <dbReference type="ChEBI" id="CHEBI:17792"/>
        <dbReference type="ChEBI" id="CHEBI:57925"/>
        <dbReference type="ChEBI" id="CHEBI:90779"/>
        <dbReference type="EC" id="2.5.1.18"/>
    </reaction>
</comment>
<feature type="domain" description="GST N-terminal" evidence="5">
    <location>
        <begin position="2"/>
        <end position="66"/>
    </location>
</feature>
<dbReference type="EMBL" id="BTGU01015278">
    <property type="protein sequence ID" value="GMN71632.1"/>
    <property type="molecule type" value="Genomic_DNA"/>
</dbReference>
<gene>
    <name evidence="6" type="ORF">TIFTF001_054624</name>
    <name evidence="7" type="ORF">TIFTF001_054625</name>
    <name evidence="8" type="ORF">TIFTF001_054626</name>
    <name evidence="9" type="ORF">TIFTF001_054627</name>
</gene>
<dbReference type="Proteomes" id="UP001187192">
    <property type="component" value="Unassembled WGS sequence"/>
</dbReference>
<dbReference type="PROSITE" id="PS50404">
    <property type="entry name" value="GST_NTER"/>
    <property type="match status" value="1"/>
</dbReference>
<dbReference type="Pfam" id="PF02798">
    <property type="entry name" value="GST_N"/>
    <property type="match status" value="1"/>
</dbReference>
<dbReference type="EMBL" id="BTGU01015279">
    <property type="protein sequence ID" value="GMN71636.1"/>
    <property type="molecule type" value="Genomic_DNA"/>
</dbReference>
<dbReference type="FunFam" id="3.40.30.10:FF:000016">
    <property type="entry name" value="Glutathione S-transferase F2"/>
    <property type="match status" value="1"/>
</dbReference>
<dbReference type="GO" id="GO:0043295">
    <property type="term" value="F:glutathione binding"/>
    <property type="evidence" value="ECO:0007669"/>
    <property type="project" value="TreeGrafter"/>
</dbReference>
<dbReference type="EMBL" id="BTGU01015280">
    <property type="protein sequence ID" value="GMN71639.1"/>
    <property type="molecule type" value="Genomic_DNA"/>
</dbReference>
<dbReference type="GO" id="GO:0006749">
    <property type="term" value="P:glutathione metabolic process"/>
    <property type="evidence" value="ECO:0007669"/>
    <property type="project" value="TreeGrafter"/>
</dbReference>
<organism evidence="9 10">
    <name type="scientific">Ficus carica</name>
    <name type="common">Common fig</name>
    <dbReference type="NCBI Taxonomy" id="3494"/>
    <lineage>
        <taxon>Eukaryota</taxon>
        <taxon>Viridiplantae</taxon>
        <taxon>Streptophyta</taxon>
        <taxon>Embryophyta</taxon>
        <taxon>Tracheophyta</taxon>
        <taxon>Spermatophyta</taxon>
        <taxon>Magnoliopsida</taxon>
        <taxon>eudicotyledons</taxon>
        <taxon>Gunneridae</taxon>
        <taxon>Pentapetalae</taxon>
        <taxon>rosids</taxon>
        <taxon>fabids</taxon>
        <taxon>Rosales</taxon>
        <taxon>Moraceae</taxon>
        <taxon>Ficeae</taxon>
        <taxon>Ficus</taxon>
    </lineage>
</organism>
<dbReference type="EC" id="2.5.1.18" evidence="2"/>
<evidence type="ECO:0000313" key="8">
    <source>
        <dbReference type="EMBL" id="GMN71639.1"/>
    </source>
</evidence>
<evidence type="ECO:0000256" key="1">
    <source>
        <dbReference type="ARBA" id="ARBA00010128"/>
    </source>
</evidence>
<dbReference type="AlphaFoldDB" id="A0AA88EBF8"/>